<feature type="compositionally biased region" description="Polar residues" evidence="1">
    <location>
        <begin position="1"/>
        <end position="11"/>
    </location>
</feature>
<name>A0A5B7JSM5_PORTR</name>
<reference evidence="2 3" key="1">
    <citation type="submission" date="2019-05" db="EMBL/GenBank/DDBJ databases">
        <title>Another draft genome of Portunus trituberculatus and its Hox gene families provides insights of decapod evolution.</title>
        <authorList>
            <person name="Jeong J.-H."/>
            <person name="Song I."/>
            <person name="Kim S."/>
            <person name="Choi T."/>
            <person name="Kim D."/>
            <person name="Ryu S."/>
            <person name="Kim W."/>
        </authorList>
    </citation>
    <scope>NUCLEOTIDE SEQUENCE [LARGE SCALE GENOMIC DNA]</scope>
    <source>
        <tissue evidence="2">Muscle</tissue>
    </source>
</reference>
<comment type="caution">
    <text evidence="2">The sequence shown here is derived from an EMBL/GenBank/DDBJ whole genome shotgun (WGS) entry which is preliminary data.</text>
</comment>
<organism evidence="2 3">
    <name type="scientific">Portunus trituberculatus</name>
    <name type="common">Swimming crab</name>
    <name type="synonym">Neptunus trituberculatus</name>
    <dbReference type="NCBI Taxonomy" id="210409"/>
    <lineage>
        <taxon>Eukaryota</taxon>
        <taxon>Metazoa</taxon>
        <taxon>Ecdysozoa</taxon>
        <taxon>Arthropoda</taxon>
        <taxon>Crustacea</taxon>
        <taxon>Multicrustacea</taxon>
        <taxon>Malacostraca</taxon>
        <taxon>Eumalacostraca</taxon>
        <taxon>Eucarida</taxon>
        <taxon>Decapoda</taxon>
        <taxon>Pleocyemata</taxon>
        <taxon>Brachyura</taxon>
        <taxon>Eubrachyura</taxon>
        <taxon>Portunoidea</taxon>
        <taxon>Portunidae</taxon>
        <taxon>Portuninae</taxon>
        <taxon>Portunus</taxon>
    </lineage>
</organism>
<evidence type="ECO:0000256" key="1">
    <source>
        <dbReference type="SAM" id="MobiDB-lite"/>
    </source>
</evidence>
<dbReference type="Proteomes" id="UP000324222">
    <property type="component" value="Unassembled WGS sequence"/>
</dbReference>
<keyword evidence="3" id="KW-1185">Reference proteome</keyword>
<sequence>MTSQRLQNTVTGGDGATRRTSCDLHSHRCINKGISKTLQDSTITESCQFRRLCVDRCGNSVVLVVVVVVVVVEGGDV</sequence>
<evidence type="ECO:0000313" key="2">
    <source>
        <dbReference type="EMBL" id="MPC95314.1"/>
    </source>
</evidence>
<feature type="region of interest" description="Disordered" evidence="1">
    <location>
        <begin position="1"/>
        <end position="20"/>
    </location>
</feature>
<gene>
    <name evidence="2" type="ORF">E2C01_090519</name>
</gene>
<accession>A0A5B7JSM5</accession>
<evidence type="ECO:0000313" key="3">
    <source>
        <dbReference type="Proteomes" id="UP000324222"/>
    </source>
</evidence>
<proteinExistence type="predicted"/>
<protein>
    <submittedName>
        <fullName evidence="2">Uncharacterized protein</fullName>
    </submittedName>
</protein>
<dbReference type="EMBL" id="VSRR010101769">
    <property type="protein sequence ID" value="MPC95314.1"/>
    <property type="molecule type" value="Genomic_DNA"/>
</dbReference>
<dbReference type="AlphaFoldDB" id="A0A5B7JSM5"/>